<evidence type="ECO:0000313" key="2">
    <source>
        <dbReference type="Proteomes" id="UP001600943"/>
    </source>
</evidence>
<evidence type="ECO:0008006" key="3">
    <source>
        <dbReference type="Google" id="ProtNLM"/>
    </source>
</evidence>
<dbReference type="Proteomes" id="UP001600943">
    <property type="component" value="Unassembled WGS sequence"/>
</dbReference>
<proteinExistence type="predicted"/>
<protein>
    <recommendedName>
        <fullName evidence="3">ABC transporter ATP-binding protein</fullName>
    </recommendedName>
</protein>
<organism evidence="1 2">
    <name type="scientific">Blautia hominis</name>
    <dbReference type="NCBI Taxonomy" id="2025493"/>
    <lineage>
        <taxon>Bacteria</taxon>
        <taxon>Bacillati</taxon>
        <taxon>Bacillota</taxon>
        <taxon>Clostridia</taxon>
        <taxon>Lachnospirales</taxon>
        <taxon>Lachnospiraceae</taxon>
        <taxon>Blautia</taxon>
    </lineage>
</organism>
<keyword evidence="2" id="KW-1185">Reference proteome</keyword>
<reference evidence="1 2" key="1">
    <citation type="submission" date="2024-04" db="EMBL/GenBank/DDBJ databases">
        <title>Defined microbial consortia suppress multidrug-resistant proinflammatory Enterobacteriaceae via ecological control.</title>
        <authorList>
            <person name="Furuichi M."/>
            <person name="Kawaguchi T."/>
            <person name="Pust M."/>
            <person name="Yasuma K."/>
            <person name="Plichta D."/>
            <person name="Hasegawa N."/>
            <person name="Ohya T."/>
            <person name="Bhattarai S."/>
            <person name="Sasajima S."/>
            <person name="Aoto Y."/>
            <person name="Tuganbaev T."/>
            <person name="Yaginuma M."/>
            <person name="Ueda M."/>
            <person name="Okahashi N."/>
            <person name="Amafuji K."/>
            <person name="Kiridooshi Y."/>
            <person name="Sugita K."/>
            <person name="Strazar M."/>
            <person name="Skelly A."/>
            <person name="Suda W."/>
            <person name="Hattori M."/>
            <person name="Nakamoto N."/>
            <person name="Caballero S."/>
            <person name="Norman J."/>
            <person name="Olle B."/>
            <person name="Tanoue T."/>
            <person name="Arita M."/>
            <person name="Bucci V."/>
            <person name="Atarashi K."/>
            <person name="Xavier R."/>
            <person name="Honda K."/>
        </authorList>
    </citation>
    <scope>NUCLEOTIDE SEQUENCE [LARGE SCALE GENOMIC DNA]</scope>
    <source>
        <strain evidence="2">k04-0078-D8-1</strain>
    </source>
</reference>
<gene>
    <name evidence="1" type="ORF">K040078D81_58780</name>
</gene>
<sequence length="55" mass="6255">MDGKEKRVKLTLKNISKSFYARKEIFEAVNQISIDVYENEFLVILGPASAGKVYC</sequence>
<accession>A0ABQ0BJX7</accession>
<dbReference type="Gene3D" id="3.40.50.300">
    <property type="entry name" value="P-loop containing nucleotide triphosphate hydrolases"/>
    <property type="match status" value="1"/>
</dbReference>
<comment type="caution">
    <text evidence="1">The sequence shown here is derived from an EMBL/GenBank/DDBJ whole genome shotgun (WGS) entry which is preliminary data.</text>
</comment>
<dbReference type="EMBL" id="BAABYW010000002">
    <property type="protein sequence ID" value="GAA6411761.1"/>
    <property type="molecule type" value="Genomic_DNA"/>
</dbReference>
<name>A0ABQ0BJX7_9FIRM</name>
<dbReference type="SUPFAM" id="SSF52540">
    <property type="entry name" value="P-loop containing nucleoside triphosphate hydrolases"/>
    <property type="match status" value="1"/>
</dbReference>
<dbReference type="InterPro" id="IPR027417">
    <property type="entry name" value="P-loop_NTPase"/>
</dbReference>
<evidence type="ECO:0000313" key="1">
    <source>
        <dbReference type="EMBL" id="GAA6411761.1"/>
    </source>
</evidence>